<accession>D8RSF3</accession>
<keyword evidence="7" id="KW-0406">Ion transport</keyword>
<dbReference type="Proteomes" id="UP000001514">
    <property type="component" value="Unassembled WGS sequence"/>
</dbReference>
<feature type="transmembrane region" description="Helical" evidence="7">
    <location>
        <begin position="171"/>
        <end position="193"/>
    </location>
</feature>
<dbReference type="PANTHER" id="PTHR11660:SF53">
    <property type="entry name" value="SOLUTE CARRIER FAMILY 40 MEMBER 3, CHLOROPLASTIC"/>
    <property type="match status" value="1"/>
</dbReference>
<organism evidence="9">
    <name type="scientific">Selaginella moellendorffii</name>
    <name type="common">Spikemoss</name>
    <dbReference type="NCBI Taxonomy" id="88036"/>
    <lineage>
        <taxon>Eukaryota</taxon>
        <taxon>Viridiplantae</taxon>
        <taxon>Streptophyta</taxon>
        <taxon>Embryophyta</taxon>
        <taxon>Tracheophyta</taxon>
        <taxon>Lycopodiopsida</taxon>
        <taxon>Selaginellales</taxon>
        <taxon>Selaginellaceae</taxon>
        <taxon>Selaginella</taxon>
    </lineage>
</organism>
<dbReference type="EMBL" id="GL377588">
    <property type="protein sequence ID" value="EFJ25059.1"/>
    <property type="molecule type" value="Genomic_DNA"/>
</dbReference>
<feature type="transmembrane region" description="Helical" evidence="7">
    <location>
        <begin position="359"/>
        <end position="381"/>
    </location>
</feature>
<feature type="transmembrane region" description="Helical" evidence="7">
    <location>
        <begin position="393"/>
        <end position="412"/>
    </location>
</feature>
<dbReference type="GO" id="GO:0006826">
    <property type="term" value="P:iron ion transport"/>
    <property type="evidence" value="ECO:0000318"/>
    <property type="project" value="GO_Central"/>
</dbReference>
<feature type="transmembrane region" description="Helical" evidence="7">
    <location>
        <begin position="286"/>
        <end position="306"/>
    </location>
</feature>
<evidence type="ECO:0000256" key="5">
    <source>
        <dbReference type="ARBA" id="ARBA00022989"/>
    </source>
</evidence>
<comment type="similarity">
    <text evidence="2 7">Belongs to the ferroportin (FP) (TC 2.A.100) family. SLC40A subfamily.</text>
</comment>
<dbReference type="FunCoup" id="D8RSF3">
    <property type="interactions" value="1011"/>
</dbReference>
<gene>
    <name evidence="8" type="ORF">SELMODRAFT_149482</name>
</gene>
<comment type="subcellular location">
    <subcellularLocation>
        <location evidence="1 7">Membrane</location>
        <topology evidence="1 7">Multi-pass membrane protein</topology>
    </subcellularLocation>
</comment>
<evidence type="ECO:0000256" key="6">
    <source>
        <dbReference type="ARBA" id="ARBA00023136"/>
    </source>
</evidence>
<sequence>MALARGALTRCVGDSNLRLRAPTVSPIRLVGGALQVPKCGFPCLQRRQASHVTHFTHEFGQNHVQVVEGESPQPDESLSDGLLSELQVQTLEEQARISATPAHPESLFALYGIHFLSCLLEHAWHFALPAVIAILHRSFLPVAAENFVSQLVIFVGGPCVGAFMDSMPRPASFNFLSIVQTFSMVVSAAVVVFALRGGAATASTTSGLLLKPWFIILMTFGALERLAGLACGVAFERDWVVQLAGSNRSLALANANAILRRVDLVCEIAGPLLFGILLSRYTPVKCICIAAVAMVTSLPLLIYLVHCTYKLSKGVLDRPKTRNWTESKGYQDQSSEEGFRAIKRGWIQYLSQPILPASVAYVLLYFNAVLGPGSLMTSFLTQQGLNPSIIGSFRGMCALMGFVATFVSSAVIGKLGVLKAGLTALVFQAGLLALAVAVYWSTQVKHQAALITFLVLIVVSRLGFWVYDMVDAQVFQTAVPISQANLVGTTEVSLASLAELVMMGVAIVASEVNHFGGLSALSMVAVVGAAAIYWRWLANPSPEQARLFPGSRDQNLVETSPQVCDEVTIEAYEA</sequence>
<dbReference type="KEGG" id="smo:SELMODRAFT_149482"/>
<evidence type="ECO:0000256" key="7">
    <source>
        <dbReference type="RuleBase" id="RU365065"/>
    </source>
</evidence>
<dbReference type="CDD" id="cd17480">
    <property type="entry name" value="MFS_SLC40A1_like"/>
    <property type="match status" value="1"/>
</dbReference>
<keyword evidence="9" id="KW-1185">Reference proteome</keyword>
<evidence type="ECO:0000256" key="3">
    <source>
        <dbReference type="ARBA" id="ARBA00022448"/>
    </source>
</evidence>
<reference evidence="8 9" key="1">
    <citation type="journal article" date="2011" name="Science">
        <title>The Selaginella genome identifies genetic changes associated with the evolution of vascular plants.</title>
        <authorList>
            <person name="Banks J.A."/>
            <person name="Nishiyama T."/>
            <person name="Hasebe M."/>
            <person name="Bowman J.L."/>
            <person name="Gribskov M."/>
            <person name="dePamphilis C."/>
            <person name="Albert V.A."/>
            <person name="Aono N."/>
            <person name="Aoyama T."/>
            <person name="Ambrose B.A."/>
            <person name="Ashton N.W."/>
            <person name="Axtell M.J."/>
            <person name="Barker E."/>
            <person name="Barker M.S."/>
            <person name="Bennetzen J.L."/>
            <person name="Bonawitz N.D."/>
            <person name="Chapple C."/>
            <person name="Cheng C."/>
            <person name="Correa L.G."/>
            <person name="Dacre M."/>
            <person name="DeBarry J."/>
            <person name="Dreyer I."/>
            <person name="Elias M."/>
            <person name="Engstrom E.M."/>
            <person name="Estelle M."/>
            <person name="Feng L."/>
            <person name="Finet C."/>
            <person name="Floyd S.K."/>
            <person name="Frommer W.B."/>
            <person name="Fujita T."/>
            <person name="Gramzow L."/>
            <person name="Gutensohn M."/>
            <person name="Harholt J."/>
            <person name="Hattori M."/>
            <person name="Heyl A."/>
            <person name="Hirai T."/>
            <person name="Hiwatashi Y."/>
            <person name="Ishikawa M."/>
            <person name="Iwata M."/>
            <person name="Karol K.G."/>
            <person name="Koehler B."/>
            <person name="Kolukisaoglu U."/>
            <person name="Kubo M."/>
            <person name="Kurata T."/>
            <person name="Lalonde S."/>
            <person name="Li K."/>
            <person name="Li Y."/>
            <person name="Litt A."/>
            <person name="Lyons E."/>
            <person name="Manning G."/>
            <person name="Maruyama T."/>
            <person name="Michael T.P."/>
            <person name="Mikami K."/>
            <person name="Miyazaki S."/>
            <person name="Morinaga S."/>
            <person name="Murata T."/>
            <person name="Mueller-Roeber B."/>
            <person name="Nelson D.R."/>
            <person name="Obara M."/>
            <person name="Oguri Y."/>
            <person name="Olmstead R.G."/>
            <person name="Onodera N."/>
            <person name="Petersen B.L."/>
            <person name="Pils B."/>
            <person name="Prigge M."/>
            <person name="Rensing S.A."/>
            <person name="Riano-Pachon D.M."/>
            <person name="Roberts A.W."/>
            <person name="Sato Y."/>
            <person name="Scheller H.V."/>
            <person name="Schulz B."/>
            <person name="Schulz C."/>
            <person name="Shakirov E.V."/>
            <person name="Shibagaki N."/>
            <person name="Shinohara N."/>
            <person name="Shippen D.E."/>
            <person name="Soerensen I."/>
            <person name="Sotooka R."/>
            <person name="Sugimoto N."/>
            <person name="Sugita M."/>
            <person name="Sumikawa N."/>
            <person name="Tanurdzic M."/>
            <person name="Theissen G."/>
            <person name="Ulvskov P."/>
            <person name="Wakazuki S."/>
            <person name="Weng J.K."/>
            <person name="Willats W.W."/>
            <person name="Wipf D."/>
            <person name="Wolf P.G."/>
            <person name="Yang L."/>
            <person name="Zimmer A.D."/>
            <person name="Zhu Q."/>
            <person name="Mitros T."/>
            <person name="Hellsten U."/>
            <person name="Loque D."/>
            <person name="Otillar R."/>
            <person name="Salamov A."/>
            <person name="Schmutz J."/>
            <person name="Shapiro H."/>
            <person name="Lindquist E."/>
            <person name="Lucas S."/>
            <person name="Rokhsar D."/>
            <person name="Grigoriev I.V."/>
        </authorList>
    </citation>
    <scope>NUCLEOTIDE SEQUENCE [LARGE SCALE GENOMIC DNA]</scope>
</reference>
<name>D8RSF3_SELML</name>
<dbReference type="OMA" id="WTGSISQ"/>
<keyword evidence="5 7" id="KW-1133">Transmembrane helix</keyword>
<dbReference type="OrthoDB" id="648861at2759"/>
<comment type="function">
    <text evidence="7">May be involved in iron transport and iron homeostasis.</text>
</comment>
<keyword evidence="4 7" id="KW-0812">Transmembrane</keyword>
<dbReference type="Pfam" id="PF06963">
    <property type="entry name" value="FPN1"/>
    <property type="match status" value="1"/>
</dbReference>
<dbReference type="STRING" id="88036.D8RSF3"/>
<dbReference type="InterPro" id="IPR036259">
    <property type="entry name" value="MFS_trans_sf"/>
</dbReference>
<proteinExistence type="inferred from homology"/>
<dbReference type="GO" id="GO:0016020">
    <property type="term" value="C:membrane"/>
    <property type="evidence" value="ECO:0007669"/>
    <property type="project" value="UniProtKB-SubCell"/>
</dbReference>
<dbReference type="Gramene" id="EFJ25059">
    <property type="protein sequence ID" value="EFJ25059"/>
    <property type="gene ID" value="SELMODRAFT_149482"/>
</dbReference>
<evidence type="ECO:0000313" key="9">
    <source>
        <dbReference type="Proteomes" id="UP000001514"/>
    </source>
</evidence>
<feature type="transmembrane region" description="Helical" evidence="7">
    <location>
        <begin position="418"/>
        <end position="441"/>
    </location>
</feature>
<feature type="transmembrane region" description="Helical" evidence="7">
    <location>
        <begin position="147"/>
        <end position="164"/>
    </location>
</feature>
<feature type="transmembrane region" description="Helical" evidence="7">
    <location>
        <begin position="213"/>
        <end position="235"/>
    </location>
</feature>
<dbReference type="HOGENOM" id="CLU_033119_0_1_1"/>
<protein>
    <recommendedName>
        <fullName evidence="7">Solute carrier family 40 member</fullName>
    </recommendedName>
</protein>
<keyword evidence="6 7" id="KW-0472">Membrane</keyword>
<dbReference type="PANTHER" id="PTHR11660">
    <property type="entry name" value="SOLUTE CARRIER FAMILY 40 MEMBER"/>
    <property type="match status" value="1"/>
</dbReference>
<feature type="transmembrane region" description="Helical" evidence="7">
    <location>
        <begin position="487"/>
        <end position="508"/>
    </location>
</feature>
<dbReference type="SUPFAM" id="SSF103473">
    <property type="entry name" value="MFS general substrate transporter"/>
    <property type="match status" value="1"/>
</dbReference>
<evidence type="ECO:0000256" key="1">
    <source>
        <dbReference type="ARBA" id="ARBA00004141"/>
    </source>
</evidence>
<feature type="transmembrane region" description="Helical" evidence="7">
    <location>
        <begin position="515"/>
        <end position="536"/>
    </location>
</feature>
<dbReference type="AlphaFoldDB" id="D8RSF3"/>
<evidence type="ECO:0000256" key="2">
    <source>
        <dbReference type="ARBA" id="ARBA00006279"/>
    </source>
</evidence>
<dbReference type="GO" id="GO:0005381">
    <property type="term" value="F:iron ion transmembrane transporter activity"/>
    <property type="evidence" value="ECO:0007669"/>
    <property type="project" value="UniProtKB-UniRule"/>
</dbReference>
<dbReference type="InterPro" id="IPR009716">
    <property type="entry name" value="Ferroportin-1"/>
</dbReference>
<keyword evidence="3 7" id="KW-0813">Transport</keyword>
<evidence type="ECO:0000313" key="8">
    <source>
        <dbReference type="EMBL" id="EFJ25059.1"/>
    </source>
</evidence>
<evidence type="ECO:0000256" key="4">
    <source>
        <dbReference type="ARBA" id="ARBA00022692"/>
    </source>
</evidence>
<dbReference type="InParanoid" id="D8RSF3"/>
<feature type="transmembrane region" description="Helical" evidence="7">
    <location>
        <begin position="448"/>
        <end position="467"/>
    </location>
</feature>
<dbReference type="eggNOG" id="KOG2601">
    <property type="taxonomic scope" value="Eukaryota"/>
</dbReference>